<keyword evidence="3" id="KW-0547">Nucleotide-binding</keyword>
<feature type="domain" description="Protein kinase" evidence="6">
    <location>
        <begin position="1"/>
        <end position="150"/>
    </location>
</feature>
<evidence type="ECO:0000256" key="2">
    <source>
        <dbReference type="ARBA" id="ARBA00022679"/>
    </source>
</evidence>
<evidence type="ECO:0000256" key="3">
    <source>
        <dbReference type="ARBA" id="ARBA00022741"/>
    </source>
</evidence>
<evidence type="ECO:0000259" key="6">
    <source>
        <dbReference type="PROSITE" id="PS50011"/>
    </source>
</evidence>
<dbReference type="InterPro" id="IPR000719">
    <property type="entry name" value="Prot_kinase_dom"/>
</dbReference>
<dbReference type="PANTHER" id="PTHR48016">
    <property type="entry name" value="MAP KINASE KINASE KINASE SSK2-RELATED-RELATED"/>
    <property type="match status" value="1"/>
</dbReference>
<feature type="non-terminal residue" evidence="7">
    <location>
        <position position="1"/>
    </location>
</feature>
<protein>
    <submittedName>
        <fullName evidence="7">Kinase-like domain-containing protein</fullName>
    </submittedName>
</protein>
<accession>A0AA39JFI2</accession>
<evidence type="ECO:0000256" key="4">
    <source>
        <dbReference type="ARBA" id="ARBA00022777"/>
    </source>
</evidence>
<dbReference type="Gene3D" id="1.10.510.10">
    <property type="entry name" value="Transferase(Phosphotransferase) domain 1"/>
    <property type="match status" value="1"/>
</dbReference>
<dbReference type="InterPro" id="IPR020635">
    <property type="entry name" value="Tyr_kinase_cat_dom"/>
</dbReference>
<gene>
    <name evidence="7" type="ORF">EV421DRAFT_1711271</name>
</gene>
<dbReference type="InterPro" id="IPR050538">
    <property type="entry name" value="MAP_kinase_kinase_kinase"/>
</dbReference>
<proteinExistence type="predicted"/>
<keyword evidence="1" id="KW-0723">Serine/threonine-protein kinase</keyword>
<dbReference type="Pfam" id="PF07714">
    <property type="entry name" value="PK_Tyr_Ser-Thr"/>
    <property type="match status" value="1"/>
</dbReference>
<dbReference type="GO" id="GO:0004713">
    <property type="term" value="F:protein tyrosine kinase activity"/>
    <property type="evidence" value="ECO:0007669"/>
    <property type="project" value="InterPro"/>
</dbReference>
<dbReference type="InterPro" id="IPR011009">
    <property type="entry name" value="Kinase-like_dom_sf"/>
</dbReference>
<organism evidence="7 8">
    <name type="scientific">Armillaria borealis</name>
    <dbReference type="NCBI Taxonomy" id="47425"/>
    <lineage>
        <taxon>Eukaryota</taxon>
        <taxon>Fungi</taxon>
        <taxon>Dikarya</taxon>
        <taxon>Basidiomycota</taxon>
        <taxon>Agaricomycotina</taxon>
        <taxon>Agaricomycetes</taxon>
        <taxon>Agaricomycetidae</taxon>
        <taxon>Agaricales</taxon>
        <taxon>Marasmiineae</taxon>
        <taxon>Physalacriaceae</taxon>
        <taxon>Armillaria</taxon>
    </lineage>
</organism>
<keyword evidence="4 7" id="KW-0418">Kinase</keyword>
<name>A0AA39JFI2_9AGAR</name>
<evidence type="ECO:0000313" key="7">
    <source>
        <dbReference type="EMBL" id="KAK0441817.1"/>
    </source>
</evidence>
<evidence type="ECO:0000256" key="5">
    <source>
        <dbReference type="ARBA" id="ARBA00022840"/>
    </source>
</evidence>
<evidence type="ECO:0000256" key="1">
    <source>
        <dbReference type="ARBA" id="ARBA00022527"/>
    </source>
</evidence>
<comment type="caution">
    <text evidence="7">The sequence shown here is derived from an EMBL/GenBank/DDBJ whole genome shotgun (WGS) entry which is preliminary data.</text>
</comment>
<dbReference type="GO" id="GO:0005737">
    <property type="term" value="C:cytoplasm"/>
    <property type="evidence" value="ECO:0007669"/>
    <property type="project" value="TreeGrafter"/>
</dbReference>
<keyword evidence="8" id="KW-1185">Reference proteome</keyword>
<dbReference type="InterPro" id="IPR001245">
    <property type="entry name" value="Ser-Thr/Tyr_kinase_cat_dom"/>
</dbReference>
<dbReference type="AlphaFoldDB" id="A0AA39JFI2"/>
<dbReference type="EMBL" id="JAUEPT010000028">
    <property type="protein sequence ID" value="KAK0441817.1"/>
    <property type="molecule type" value="Genomic_DNA"/>
</dbReference>
<dbReference type="PANTHER" id="PTHR48016:SF29">
    <property type="entry name" value="MITOGEN-ACTIVATED PROTEIN KINASE KINASE KINASE 1-RELATED"/>
    <property type="match status" value="1"/>
</dbReference>
<dbReference type="GO" id="GO:0004709">
    <property type="term" value="F:MAP kinase kinase kinase activity"/>
    <property type="evidence" value="ECO:0007669"/>
    <property type="project" value="TreeGrafter"/>
</dbReference>
<sequence>ANILVTDDLRCCLADFGLSLLAESQGLDSSSRMRKGGIRWLAPEYILPTLFDRSYVAARDIYAYGCTVIEVFTGAPPYSNIKHEAHVMHEVLGGNRPLRPPQDVFPHNELWSLVTDCLNTPPSKRPDARAVISWMALPNVSLNFSPEEYFHILGSAQHM</sequence>
<reference evidence="7" key="1">
    <citation type="submission" date="2023-06" db="EMBL/GenBank/DDBJ databases">
        <authorList>
            <consortium name="Lawrence Berkeley National Laboratory"/>
            <person name="Ahrendt S."/>
            <person name="Sahu N."/>
            <person name="Indic B."/>
            <person name="Wong-Bajracharya J."/>
            <person name="Merenyi Z."/>
            <person name="Ke H.-M."/>
            <person name="Monk M."/>
            <person name="Kocsube S."/>
            <person name="Drula E."/>
            <person name="Lipzen A."/>
            <person name="Balint B."/>
            <person name="Henrissat B."/>
            <person name="Andreopoulos B."/>
            <person name="Martin F.M."/>
            <person name="Harder C.B."/>
            <person name="Rigling D."/>
            <person name="Ford K.L."/>
            <person name="Foster G.D."/>
            <person name="Pangilinan J."/>
            <person name="Papanicolaou A."/>
            <person name="Barry K."/>
            <person name="LaButti K."/>
            <person name="Viragh M."/>
            <person name="Koriabine M."/>
            <person name="Yan M."/>
            <person name="Riley R."/>
            <person name="Champramary S."/>
            <person name="Plett K.L."/>
            <person name="Tsai I.J."/>
            <person name="Slot J."/>
            <person name="Sipos G."/>
            <person name="Plett J."/>
            <person name="Nagy L.G."/>
            <person name="Grigoriev I.V."/>
        </authorList>
    </citation>
    <scope>NUCLEOTIDE SEQUENCE</scope>
    <source>
        <strain evidence="7">FPL87.14</strain>
    </source>
</reference>
<keyword evidence="5" id="KW-0067">ATP-binding</keyword>
<dbReference type="SUPFAM" id="SSF56112">
    <property type="entry name" value="Protein kinase-like (PK-like)"/>
    <property type="match status" value="1"/>
</dbReference>
<keyword evidence="2" id="KW-0808">Transferase</keyword>
<dbReference type="PROSITE" id="PS50011">
    <property type="entry name" value="PROTEIN_KINASE_DOM"/>
    <property type="match status" value="1"/>
</dbReference>
<dbReference type="Proteomes" id="UP001175226">
    <property type="component" value="Unassembled WGS sequence"/>
</dbReference>
<dbReference type="SMART" id="SM00219">
    <property type="entry name" value="TyrKc"/>
    <property type="match status" value="1"/>
</dbReference>
<dbReference type="GO" id="GO:0005524">
    <property type="term" value="F:ATP binding"/>
    <property type="evidence" value="ECO:0007669"/>
    <property type="project" value="UniProtKB-KW"/>
</dbReference>
<evidence type="ECO:0000313" key="8">
    <source>
        <dbReference type="Proteomes" id="UP001175226"/>
    </source>
</evidence>